<evidence type="ECO:0000256" key="1">
    <source>
        <dbReference type="ARBA" id="ARBA00008520"/>
    </source>
</evidence>
<reference evidence="4" key="1">
    <citation type="journal article" date="2021" name="PeerJ">
        <title>Extensive microbial diversity within the chicken gut microbiome revealed by metagenomics and culture.</title>
        <authorList>
            <person name="Gilroy R."/>
            <person name="Ravi A."/>
            <person name="Getino M."/>
            <person name="Pursley I."/>
            <person name="Horton D.L."/>
            <person name="Alikhan N.F."/>
            <person name="Baker D."/>
            <person name="Gharbi K."/>
            <person name="Hall N."/>
            <person name="Watson M."/>
            <person name="Adriaenssens E.M."/>
            <person name="Foster-Nyarko E."/>
            <person name="Jarju S."/>
            <person name="Secka A."/>
            <person name="Antonio M."/>
            <person name="Oren A."/>
            <person name="Chaudhuri R.R."/>
            <person name="La Ragione R."/>
            <person name="Hildebrand F."/>
            <person name="Pallen M.J."/>
        </authorList>
    </citation>
    <scope>NUCLEOTIDE SEQUENCE</scope>
    <source>
        <strain evidence="4">ChiHjej9B8-13557</strain>
    </source>
</reference>
<organism evidence="4 5">
    <name type="scientific">Candidatus Faecalibacterium faecipullorum</name>
    <dbReference type="NCBI Taxonomy" id="2838578"/>
    <lineage>
        <taxon>Bacteria</taxon>
        <taxon>Bacillati</taxon>
        <taxon>Bacillota</taxon>
        <taxon>Clostridia</taxon>
        <taxon>Eubacteriales</taxon>
        <taxon>Oscillospiraceae</taxon>
        <taxon>Faecalibacterium</taxon>
    </lineage>
</organism>
<keyword evidence="2" id="KW-0732">Signal</keyword>
<dbReference type="Gene3D" id="3.40.190.10">
    <property type="entry name" value="Periplasmic binding protein-like II"/>
    <property type="match status" value="1"/>
</dbReference>
<feature type="signal peptide" evidence="2">
    <location>
        <begin position="1"/>
        <end position="26"/>
    </location>
</feature>
<gene>
    <name evidence="4" type="ORF">H9771_01845</name>
</gene>
<dbReference type="AlphaFoldDB" id="A0A9D2MD03"/>
<proteinExistence type="inferred from homology"/>
<comment type="caution">
    <text evidence="4">The sequence shown here is derived from an EMBL/GenBank/DDBJ whole genome shotgun (WGS) entry which is preliminary data.</text>
</comment>
<accession>A0A9D2MD03</accession>
<evidence type="ECO:0000313" key="5">
    <source>
        <dbReference type="Proteomes" id="UP000824211"/>
    </source>
</evidence>
<evidence type="ECO:0000259" key="3">
    <source>
        <dbReference type="Pfam" id="PF12010"/>
    </source>
</evidence>
<dbReference type="SUPFAM" id="SSF53850">
    <property type="entry name" value="Periplasmic binding protein-like II"/>
    <property type="match status" value="1"/>
</dbReference>
<dbReference type="PANTHER" id="PTHR43649:SF31">
    <property type="entry name" value="SN-GLYCEROL-3-PHOSPHATE-BINDING PERIPLASMIC PROTEIN UGPB"/>
    <property type="match status" value="1"/>
</dbReference>
<dbReference type="InterPro" id="IPR050490">
    <property type="entry name" value="Bact_solute-bd_prot1"/>
</dbReference>
<feature type="domain" description="DUF3502" evidence="3">
    <location>
        <begin position="387"/>
        <end position="454"/>
    </location>
</feature>
<dbReference type="InterPro" id="IPR022627">
    <property type="entry name" value="DUF3502"/>
</dbReference>
<dbReference type="PROSITE" id="PS51257">
    <property type="entry name" value="PROKAR_LIPOPROTEIN"/>
    <property type="match status" value="1"/>
</dbReference>
<protein>
    <submittedName>
        <fullName evidence="4">ABC transporter substrate-binding protein</fullName>
    </submittedName>
</protein>
<sequence length="460" mass="49347">MMTAGKKKWALGLALALALLTGCVPAADPDAGAQAPQPAKQQAVTVLMPGASGADACARVSARLSRLTRARFGFDVEIEQVPAAEYESTLWVRMMSRQTADLFYLPAGQSIGSPIYEDCLAPLSALLAGRPALQAAFTDKQWDSRRYYRVVYAVPARASDCYQLGFWARADILEELGADPAGITTLSQLGGLLADVKQAHPEMTPVVADRGCVMPGLWQDPLNNDLGVLAGGSTTVVNWYAGDEYAALCRTMYRWARDGLVLREACLRTEPAADLMGVYDGFGWFARVGADSPRSRTLPDGTALTAILLGPMVQNSSGAADSWALPVHESKKEQALDLLELLYTDPEAAALFLYGQPDGQPDAGWSNDAVSFGCLGQGGGEGAQVSPAYGFVFNETDHLTRISACSAVVDQYHNALMCGYLDPEEALPLFLEGLRQAGIDQIIAGKQRQLDNWLYARRAG</sequence>
<reference evidence="4" key="2">
    <citation type="submission" date="2021-04" db="EMBL/GenBank/DDBJ databases">
        <authorList>
            <person name="Gilroy R."/>
        </authorList>
    </citation>
    <scope>NUCLEOTIDE SEQUENCE</scope>
    <source>
        <strain evidence="4">ChiHjej9B8-13557</strain>
    </source>
</reference>
<comment type="similarity">
    <text evidence="1">Belongs to the bacterial solute-binding protein 1 family.</text>
</comment>
<dbReference type="Proteomes" id="UP000824211">
    <property type="component" value="Unassembled WGS sequence"/>
</dbReference>
<dbReference type="EMBL" id="DWXX01000034">
    <property type="protein sequence ID" value="HJB58397.1"/>
    <property type="molecule type" value="Genomic_DNA"/>
</dbReference>
<feature type="chain" id="PRO_5038845827" evidence="2">
    <location>
        <begin position="27"/>
        <end position="460"/>
    </location>
</feature>
<evidence type="ECO:0000313" key="4">
    <source>
        <dbReference type="EMBL" id="HJB58397.1"/>
    </source>
</evidence>
<dbReference type="Pfam" id="PF12010">
    <property type="entry name" value="DUF3502"/>
    <property type="match status" value="1"/>
</dbReference>
<dbReference type="PANTHER" id="PTHR43649">
    <property type="entry name" value="ARABINOSE-BINDING PROTEIN-RELATED"/>
    <property type="match status" value="1"/>
</dbReference>
<evidence type="ECO:0000256" key="2">
    <source>
        <dbReference type="SAM" id="SignalP"/>
    </source>
</evidence>
<name>A0A9D2MD03_9FIRM</name>